<keyword evidence="1" id="KW-1133">Transmembrane helix</keyword>
<evidence type="ECO:0000313" key="2">
    <source>
        <dbReference type="EMBL" id="CAF1611141.1"/>
    </source>
</evidence>
<keyword evidence="1" id="KW-0812">Transmembrane</keyword>
<comment type="caution">
    <text evidence="3">The sequence shown here is derived from an EMBL/GenBank/DDBJ whole genome shotgun (WGS) entry which is preliminary data.</text>
</comment>
<dbReference type="Proteomes" id="UP000677228">
    <property type="component" value="Unassembled WGS sequence"/>
</dbReference>
<organism evidence="3 4">
    <name type="scientific">Didymodactylos carnosus</name>
    <dbReference type="NCBI Taxonomy" id="1234261"/>
    <lineage>
        <taxon>Eukaryota</taxon>
        <taxon>Metazoa</taxon>
        <taxon>Spiralia</taxon>
        <taxon>Gnathifera</taxon>
        <taxon>Rotifera</taxon>
        <taxon>Eurotatoria</taxon>
        <taxon>Bdelloidea</taxon>
        <taxon>Philodinida</taxon>
        <taxon>Philodinidae</taxon>
        <taxon>Didymodactylos</taxon>
    </lineage>
</organism>
<dbReference type="EMBL" id="CAJNOK010053166">
    <property type="protein sequence ID" value="CAF1611141.1"/>
    <property type="molecule type" value="Genomic_DNA"/>
</dbReference>
<name>A0A8S2W8Z6_9BILA</name>
<keyword evidence="1" id="KW-0472">Membrane</keyword>
<evidence type="ECO:0000256" key="1">
    <source>
        <dbReference type="SAM" id="Phobius"/>
    </source>
</evidence>
<sequence>MDKTIISAQYSAAKTQLLVILGLTVAFCNIICLVVFTVYSPYWSSDANSATPTKRSFGLTEVCVNSLNNNTTKIECEIQVVKLPAIFGLTAVACVIVFMNSFCYLFVHVFQKEADQYLTSKDKRMGLITIVLLFIILINLNLTVFT</sequence>
<feature type="transmembrane region" description="Helical" evidence="1">
    <location>
        <begin position="17"/>
        <end position="39"/>
    </location>
</feature>
<accession>A0A8S2W8Z6</accession>
<feature type="transmembrane region" description="Helical" evidence="1">
    <location>
        <begin position="127"/>
        <end position="145"/>
    </location>
</feature>
<reference evidence="3" key="1">
    <citation type="submission" date="2021-02" db="EMBL/GenBank/DDBJ databases">
        <authorList>
            <person name="Nowell W R."/>
        </authorList>
    </citation>
    <scope>NUCLEOTIDE SEQUENCE</scope>
</reference>
<dbReference type="EMBL" id="CAJOBA010077418">
    <property type="protein sequence ID" value="CAF4424631.1"/>
    <property type="molecule type" value="Genomic_DNA"/>
</dbReference>
<proteinExistence type="predicted"/>
<dbReference type="AlphaFoldDB" id="A0A8S2W8Z6"/>
<gene>
    <name evidence="2" type="ORF">OVA965_LOCUS42654</name>
    <name evidence="3" type="ORF">TMI583_LOCUS44623</name>
</gene>
<evidence type="ECO:0000313" key="4">
    <source>
        <dbReference type="Proteomes" id="UP000682733"/>
    </source>
</evidence>
<protein>
    <submittedName>
        <fullName evidence="3">Uncharacterized protein</fullName>
    </submittedName>
</protein>
<dbReference type="Proteomes" id="UP000682733">
    <property type="component" value="Unassembled WGS sequence"/>
</dbReference>
<feature type="non-terminal residue" evidence="3">
    <location>
        <position position="1"/>
    </location>
</feature>
<evidence type="ECO:0000313" key="3">
    <source>
        <dbReference type="EMBL" id="CAF4424631.1"/>
    </source>
</evidence>
<feature type="transmembrane region" description="Helical" evidence="1">
    <location>
        <begin position="85"/>
        <end position="107"/>
    </location>
</feature>